<dbReference type="PANTHER" id="PTHR11142:SF22">
    <property type="entry name" value="TRNA PSEUDOURIDINE SYNTHASE A 2"/>
    <property type="match status" value="1"/>
</dbReference>
<evidence type="ECO:0000259" key="8">
    <source>
        <dbReference type="Pfam" id="PF01416"/>
    </source>
</evidence>
<dbReference type="HAMAP" id="MF_00171">
    <property type="entry name" value="TruA"/>
    <property type="match status" value="1"/>
</dbReference>
<evidence type="ECO:0000256" key="6">
    <source>
        <dbReference type="PIRSR" id="PIRSR001430-2"/>
    </source>
</evidence>
<dbReference type="Pfam" id="PF01416">
    <property type="entry name" value="PseudoU_synth_1"/>
    <property type="match status" value="2"/>
</dbReference>
<dbReference type="CDD" id="cd02570">
    <property type="entry name" value="PseudoU_synth_EcTruA"/>
    <property type="match status" value="1"/>
</dbReference>
<dbReference type="SUPFAM" id="SSF55120">
    <property type="entry name" value="Pseudouridine synthase"/>
    <property type="match status" value="1"/>
</dbReference>
<evidence type="ECO:0000313" key="10">
    <source>
        <dbReference type="Proteomes" id="UP000823883"/>
    </source>
</evidence>
<dbReference type="Gene3D" id="3.30.70.580">
    <property type="entry name" value="Pseudouridine synthase I, catalytic domain, N-terminal subdomain"/>
    <property type="match status" value="1"/>
</dbReference>
<sequence length="264" mass="30098">MRNIRVLLEYDGSRYDGWQKQGNTERTIQGRMEAVLERMTGHPTEVHGAGRTDAGVHAKGQTANFKVPEHFSAEETGEYLNLYLPEDIRVTEAEEVPERFHSRLNACGKLYRYRIWTGKKRPVFERKYLCGLGHDLDEQAMRRAAEYLVGTRDFKSFCGNRKMKKSTVRTLFSIDVRRDGEEIALDFYGDGFLYHMVRILAGTLIEVGEGKRTPESMTDILEAKDRQAAGFTAPPEGLCLMQVDYGAAGEERKHQAAGKQRWQA</sequence>
<keyword evidence="2 4" id="KW-0819">tRNA processing</keyword>
<feature type="active site" description="Nucleophile" evidence="4 5">
    <location>
        <position position="53"/>
    </location>
</feature>
<dbReference type="Proteomes" id="UP000823883">
    <property type="component" value="Unassembled WGS sequence"/>
</dbReference>
<evidence type="ECO:0000256" key="4">
    <source>
        <dbReference type="HAMAP-Rule" id="MF_00171"/>
    </source>
</evidence>
<comment type="similarity">
    <text evidence="1 4 7">Belongs to the tRNA pseudouridine synthase TruA family.</text>
</comment>
<dbReference type="EC" id="5.4.99.12" evidence="4"/>
<comment type="function">
    <text evidence="4">Formation of pseudouridine at positions 38, 39 and 40 in the anticodon stem and loop of transfer RNAs.</text>
</comment>
<dbReference type="GO" id="GO:0160147">
    <property type="term" value="F:tRNA pseudouridine(38-40) synthase activity"/>
    <property type="evidence" value="ECO:0007669"/>
    <property type="project" value="UniProtKB-EC"/>
</dbReference>
<comment type="catalytic activity">
    <reaction evidence="4 7">
        <text>uridine(38/39/40) in tRNA = pseudouridine(38/39/40) in tRNA</text>
        <dbReference type="Rhea" id="RHEA:22376"/>
        <dbReference type="Rhea" id="RHEA-COMP:10085"/>
        <dbReference type="Rhea" id="RHEA-COMP:10087"/>
        <dbReference type="ChEBI" id="CHEBI:65314"/>
        <dbReference type="ChEBI" id="CHEBI:65315"/>
        <dbReference type="EC" id="5.4.99.12"/>
    </reaction>
</comment>
<comment type="caution">
    <text evidence="9">The sequence shown here is derived from an EMBL/GenBank/DDBJ whole genome shotgun (WGS) entry which is preliminary data.</text>
</comment>
<evidence type="ECO:0000256" key="5">
    <source>
        <dbReference type="PIRSR" id="PIRSR001430-1"/>
    </source>
</evidence>
<evidence type="ECO:0000256" key="1">
    <source>
        <dbReference type="ARBA" id="ARBA00009375"/>
    </source>
</evidence>
<name>A0A9D2T6G6_9FIRM</name>
<dbReference type="NCBIfam" id="TIGR00071">
    <property type="entry name" value="hisT_truA"/>
    <property type="match status" value="1"/>
</dbReference>
<dbReference type="PIRSF" id="PIRSF001430">
    <property type="entry name" value="tRNA_psdUrid_synth"/>
    <property type="match status" value="1"/>
</dbReference>
<dbReference type="FunFam" id="3.30.70.580:FF:000001">
    <property type="entry name" value="tRNA pseudouridine synthase A"/>
    <property type="match status" value="1"/>
</dbReference>
<reference evidence="9" key="1">
    <citation type="journal article" date="2021" name="PeerJ">
        <title>Extensive microbial diversity within the chicken gut microbiome revealed by metagenomics and culture.</title>
        <authorList>
            <person name="Gilroy R."/>
            <person name="Ravi A."/>
            <person name="Getino M."/>
            <person name="Pursley I."/>
            <person name="Horton D.L."/>
            <person name="Alikhan N.F."/>
            <person name="Baker D."/>
            <person name="Gharbi K."/>
            <person name="Hall N."/>
            <person name="Watson M."/>
            <person name="Adriaenssens E.M."/>
            <person name="Foster-Nyarko E."/>
            <person name="Jarju S."/>
            <person name="Secka A."/>
            <person name="Antonio M."/>
            <person name="Oren A."/>
            <person name="Chaudhuri R.R."/>
            <person name="La Ragione R."/>
            <person name="Hildebrand F."/>
            <person name="Pallen M.J."/>
        </authorList>
    </citation>
    <scope>NUCLEOTIDE SEQUENCE</scope>
    <source>
        <strain evidence="9">CHK183-5548</strain>
    </source>
</reference>
<protein>
    <recommendedName>
        <fullName evidence="4">tRNA pseudouridine synthase A</fullName>
        <ecNumber evidence="4">5.4.99.12</ecNumber>
    </recommendedName>
    <alternativeName>
        <fullName evidence="4">tRNA pseudouridine(38-40) synthase</fullName>
    </alternativeName>
    <alternativeName>
        <fullName evidence="4">tRNA pseudouridylate synthase I</fullName>
    </alternativeName>
    <alternativeName>
        <fullName evidence="4">tRNA-uridine isomerase I</fullName>
    </alternativeName>
</protein>
<dbReference type="Gene3D" id="3.30.70.660">
    <property type="entry name" value="Pseudouridine synthase I, catalytic domain, C-terminal subdomain"/>
    <property type="match status" value="1"/>
</dbReference>
<dbReference type="InterPro" id="IPR020097">
    <property type="entry name" value="PsdUridine_synth_TruA_a/b_dom"/>
</dbReference>
<dbReference type="GO" id="GO:0003723">
    <property type="term" value="F:RNA binding"/>
    <property type="evidence" value="ECO:0007669"/>
    <property type="project" value="InterPro"/>
</dbReference>
<dbReference type="AlphaFoldDB" id="A0A9D2T6G6"/>
<comment type="caution">
    <text evidence="4">Lacks conserved residue(s) required for the propagation of feature annotation.</text>
</comment>
<proteinExistence type="inferred from homology"/>
<evidence type="ECO:0000256" key="2">
    <source>
        <dbReference type="ARBA" id="ARBA00022694"/>
    </source>
</evidence>
<comment type="subunit">
    <text evidence="4">Homodimer.</text>
</comment>
<dbReference type="GO" id="GO:0031119">
    <property type="term" value="P:tRNA pseudouridine synthesis"/>
    <property type="evidence" value="ECO:0007669"/>
    <property type="project" value="UniProtKB-UniRule"/>
</dbReference>
<feature type="domain" description="Pseudouridine synthase I TruA alpha/beta" evidence="8">
    <location>
        <begin position="144"/>
        <end position="245"/>
    </location>
</feature>
<keyword evidence="3 4" id="KW-0413">Isomerase</keyword>
<dbReference type="EMBL" id="DWWL01000031">
    <property type="protein sequence ID" value="HJC47399.1"/>
    <property type="molecule type" value="Genomic_DNA"/>
</dbReference>
<feature type="domain" description="Pseudouridine synthase I TruA alpha/beta" evidence="8">
    <location>
        <begin position="9"/>
        <end position="103"/>
    </location>
</feature>
<dbReference type="InterPro" id="IPR001406">
    <property type="entry name" value="PsdUridine_synth_TruA"/>
</dbReference>
<evidence type="ECO:0000256" key="3">
    <source>
        <dbReference type="ARBA" id="ARBA00023235"/>
    </source>
</evidence>
<organism evidence="9 10">
    <name type="scientific">Candidatus Lachnoclostridium pullistercoris</name>
    <dbReference type="NCBI Taxonomy" id="2838632"/>
    <lineage>
        <taxon>Bacteria</taxon>
        <taxon>Bacillati</taxon>
        <taxon>Bacillota</taxon>
        <taxon>Clostridia</taxon>
        <taxon>Lachnospirales</taxon>
        <taxon>Lachnospiraceae</taxon>
    </lineage>
</organism>
<dbReference type="InterPro" id="IPR020095">
    <property type="entry name" value="PsdUridine_synth_TruA_C"/>
</dbReference>
<dbReference type="InterPro" id="IPR020094">
    <property type="entry name" value="TruA/RsuA/RluB/E/F_N"/>
</dbReference>
<accession>A0A9D2T6G6</accession>
<evidence type="ECO:0000313" key="9">
    <source>
        <dbReference type="EMBL" id="HJC47399.1"/>
    </source>
</evidence>
<reference evidence="9" key="2">
    <citation type="submission" date="2021-04" db="EMBL/GenBank/DDBJ databases">
        <authorList>
            <person name="Gilroy R."/>
        </authorList>
    </citation>
    <scope>NUCLEOTIDE SEQUENCE</scope>
    <source>
        <strain evidence="9">CHK183-5548</strain>
    </source>
</reference>
<evidence type="ECO:0000256" key="7">
    <source>
        <dbReference type="RuleBase" id="RU003792"/>
    </source>
</evidence>
<feature type="binding site" evidence="4 6">
    <location>
        <position position="111"/>
    </location>
    <ligand>
        <name>substrate</name>
    </ligand>
</feature>
<dbReference type="InterPro" id="IPR020103">
    <property type="entry name" value="PsdUridine_synth_cat_dom_sf"/>
</dbReference>
<dbReference type="PANTHER" id="PTHR11142">
    <property type="entry name" value="PSEUDOURIDYLATE SYNTHASE"/>
    <property type="match status" value="1"/>
</dbReference>
<gene>
    <name evidence="4 9" type="primary">truA</name>
    <name evidence="9" type="ORF">IAA04_05045</name>
</gene>